<dbReference type="EMBL" id="CM000880">
    <property type="protein sequence ID" value="PNT77246.1"/>
    <property type="molecule type" value="Genomic_DNA"/>
</dbReference>
<evidence type="ECO:0000313" key="1">
    <source>
        <dbReference type="EMBL" id="PNT77246.1"/>
    </source>
</evidence>
<accession>A0A2K2DSJ0</accession>
<dbReference type="Proteomes" id="UP000008810">
    <property type="component" value="Chromosome 1"/>
</dbReference>
<proteinExistence type="predicted"/>
<evidence type="ECO:0000313" key="3">
    <source>
        <dbReference type="Proteomes" id="UP000008810"/>
    </source>
</evidence>
<dbReference type="InParanoid" id="A0A2K2DSJ0"/>
<gene>
    <name evidence="1" type="ORF">BRADI_1g59902v3</name>
</gene>
<dbReference type="EnsemblPlants" id="PNT77246">
    <property type="protein sequence ID" value="PNT77246"/>
    <property type="gene ID" value="BRADI_1g59902v3"/>
</dbReference>
<name>A0A2K2DSJ0_BRADI</name>
<keyword evidence="3" id="KW-1185">Reference proteome</keyword>
<reference evidence="2" key="3">
    <citation type="submission" date="2018-08" db="UniProtKB">
        <authorList>
            <consortium name="EnsemblPlants"/>
        </authorList>
    </citation>
    <scope>IDENTIFICATION</scope>
    <source>
        <strain evidence="2">cv. Bd21</strain>
    </source>
</reference>
<reference evidence="1 2" key="1">
    <citation type="journal article" date="2010" name="Nature">
        <title>Genome sequencing and analysis of the model grass Brachypodium distachyon.</title>
        <authorList>
            <consortium name="International Brachypodium Initiative"/>
        </authorList>
    </citation>
    <scope>NUCLEOTIDE SEQUENCE [LARGE SCALE GENOMIC DNA]</scope>
    <source>
        <strain evidence="1 2">Bd21</strain>
    </source>
</reference>
<protein>
    <submittedName>
        <fullName evidence="1 2">Uncharacterized protein</fullName>
    </submittedName>
</protein>
<reference evidence="1" key="2">
    <citation type="submission" date="2017-06" db="EMBL/GenBank/DDBJ databases">
        <title>WGS assembly of Brachypodium distachyon.</title>
        <authorList>
            <consortium name="The International Brachypodium Initiative"/>
            <person name="Lucas S."/>
            <person name="Harmon-Smith M."/>
            <person name="Lail K."/>
            <person name="Tice H."/>
            <person name="Grimwood J."/>
            <person name="Bruce D."/>
            <person name="Barry K."/>
            <person name="Shu S."/>
            <person name="Lindquist E."/>
            <person name="Wang M."/>
            <person name="Pitluck S."/>
            <person name="Vogel J.P."/>
            <person name="Garvin D.F."/>
            <person name="Mockler T.C."/>
            <person name="Schmutz J."/>
            <person name="Rokhsar D."/>
            <person name="Bevan M.W."/>
        </authorList>
    </citation>
    <scope>NUCLEOTIDE SEQUENCE</scope>
    <source>
        <strain evidence="1">Bd21</strain>
    </source>
</reference>
<sequence>MGSGRLKAAQGGRGWGVRWRRPDRSWQVWRRRKEDEERQLFFHMRFSPFRERGLGSLHTRKRTENLGKFPKILGIGNGIGNVLVNFGLF</sequence>
<dbReference type="Gramene" id="PNT77246">
    <property type="protein sequence ID" value="PNT77246"/>
    <property type="gene ID" value="BRADI_1g59902v3"/>
</dbReference>
<dbReference type="AlphaFoldDB" id="A0A2K2DSJ0"/>
<organism evidence="1">
    <name type="scientific">Brachypodium distachyon</name>
    <name type="common">Purple false brome</name>
    <name type="synonym">Trachynia distachya</name>
    <dbReference type="NCBI Taxonomy" id="15368"/>
    <lineage>
        <taxon>Eukaryota</taxon>
        <taxon>Viridiplantae</taxon>
        <taxon>Streptophyta</taxon>
        <taxon>Embryophyta</taxon>
        <taxon>Tracheophyta</taxon>
        <taxon>Spermatophyta</taxon>
        <taxon>Magnoliopsida</taxon>
        <taxon>Liliopsida</taxon>
        <taxon>Poales</taxon>
        <taxon>Poaceae</taxon>
        <taxon>BOP clade</taxon>
        <taxon>Pooideae</taxon>
        <taxon>Stipodae</taxon>
        <taxon>Brachypodieae</taxon>
        <taxon>Brachypodium</taxon>
    </lineage>
</organism>
<evidence type="ECO:0000313" key="2">
    <source>
        <dbReference type="EnsemblPlants" id="PNT77246"/>
    </source>
</evidence>